<dbReference type="PANTHER" id="PTHR37833">
    <property type="entry name" value="LIPOPROTEIN-RELATED"/>
    <property type="match status" value="1"/>
</dbReference>
<proteinExistence type="predicted"/>
<dbReference type="InterPro" id="IPR001763">
    <property type="entry name" value="Rhodanese-like_dom"/>
</dbReference>
<dbReference type="EMBL" id="DRDR01000181">
    <property type="protein sequence ID" value="HDL60621.1"/>
    <property type="molecule type" value="Genomic_DNA"/>
</dbReference>
<comment type="caution">
    <text evidence="2">The sequence shown here is derived from an EMBL/GenBank/DDBJ whole genome shotgun (WGS) entry which is preliminary data.</text>
</comment>
<organism evidence="2">
    <name type="scientific">candidate division WOR-3 bacterium</name>
    <dbReference type="NCBI Taxonomy" id="2052148"/>
    <lineage>
        <taxon>Bacteria</taxon>
        <taxon>Bacteria division WOR-3</taxon>
    </lineage>
</organism>
<dbReference type="InterPro" id="IPR036873">
    <property type="entry name" value="Rhodanese-like_dom_sf"/>
</dbReference>
<evidence type="ECO:0000313" key="2">
    <source>
        <dbReference type="EMBL" id="HDL60621.1"/>
    </source>
</evidence>
<protein>
    <submittedName>
        <fullName evidence="2">DUF1573 domain-containing protein</fullName>
    </submittedName>
</protein>
<dbReference type="InterPro" id="IPR011467">
    <property type="entry name" value="DUF1573"/>
</dbReference>
<accession>A0A7V0LV87</accession>
<dbReference type="CDD" id="cd00158">
    <property type="entry name" value="RHOD"/>
    <property type="match status" value="1"/>
</dbReference>
<evidence type="ECO:0000259" key="1">
    <source>
        <dbReference type="PROSITE" id="PS50206"/>
    </source>
</evidence>
<name>A0A7V0LV87_UNCW3</name>
<dbReference type="PROSITE" id="PS50206">
    <property type="entry name" value="RHODANESE_3"/>
    <property type="match status" value="1"/>
</dbReference>
<sequence>MLILLVHLLFISPRISCSENLYDFGKVEEGTVITHTFFIKNTGDEILKILKVWTSCGCTAANTGEMELSPGDSTTIKVRFDTKGYRGKTTKAIFIKSNDPETSIFVLKLAGTVNKHFLDPSELMGRYCIIFDLRSREQFEKMHILGSEWIPRDKFKQRFEKLFIPKDVTIVLVYSGEKPMELIRYLRDKGYKNSFILRDGFHGWFKRYRYTLVEKSE</sequence>
<dbReference type="InterPro" id="IPR013783">
    <property type="entry name" value="Ig-like_fold"/>
</dbReference>
<dbReference type="SMART" id="SM00450">
    <property type="entry name" value="RHOD"/>
    <property type="match status" value="1"/>
</dbReference>
<dbReference type="Gene3D" id="3.40.250.10">
    <property type="entry name" value="Rhodanese-like domain"/>
    <property type="match status" value="1"/>
</dbReference>
<dbReference type="Gene3D" id="2.60.40.10">
    <property type="entry name" value="Immunoglobulins"/>
    <property type="match status" value="1"/>
</dbReference>
<feature type="domain" description="Rhodanese" evidence="1">
    <location>
        <begin position="128"/>
        <end position="213"/>
    </location>
</feature>
<dbReference type="SUPFAM" id="SSF52821">
    <property type="entry name" value="Rhodanese/Cell cycle control phosphatase"/>
    <property type="match status" value="1"/>
</dbReference>
<dbReference type="AlphaFoldDB" id="A0A7V0LV87"/>
<dbReference type="Pfam" id="PF07610">
    <property type="entry name" value="DUF1573"/>
    <property type="match status" value="1"/>
</dbReference>
<dbReference type="PANTHER" id="PTHR37833:SF1">
    <property type="entry name" value="SIGNAL PEPTIDE PROTEIN"/>
    <property type="match status" value="1"/>
</dbReference>
<gene>
    <name evidence="2" type="ORF">ENH14_04095</name>
</gene>
<dbReference type="Proteomes" id="UP000886381">
    <property type="component" value="Unassembled WGS sequence"/>
</dbReference>
<reference evidence="2" key="1">
    <citation type="journal article" date="2020" name="mSystems">
        <title>Genome- and Community-Level Interaction Insights into Carbon Utilization and Element Cycling Functions of Hydrothermarchaeota in Hydrothermal Sediment.</title>
        <authorList>
            <person name="Zhou Z."/>
            <person name="Liu Y."/>
            <person name="Xu W."/>
            <person name="Pan J."/>
            <person name="Luo Z.H."/>
            <person name="Li M."/>
        </authorList>
    </citation>
    <scope>NUCLEOTIDE SEQUENCE [LARGE SCALE GENOMIC DNA]</scope>
    <source>
        <strain evidence="2">HyVt-28</strain>
    </source>
</reference>
<dbReference type="Pfam" id="PF00581">
    <property type="entry name" value="Rhodanese"/>
    <property type="match status" value="1"/>
</dbReference>